<dbReference type="GO" id="GO:0016020">
    <property type="term" value="C:membrane"/>
    <property type="evidence" value="ECO:0007669"/>
    <property type="project" value="TreeGrafter"/>
</dbReference>
<gene>
    <name evidence="2" type="ORF">K503DRAFT_769762</name>
</gene>
<evidence type="ECO:0000313" key="3">
    <source>
        <dbReference type="Proteomes" id="UP000092154"/>
    </source>
</evidence>
<feature type="domain" description="AB hydrolase-1" evidence="1">
    <location>
        <begin position="18"/>
        <end position="239"/>
    </location>
</feature>
<evidence type="ECO:0000313" key="2">
    <source>
        <dbReference type="EMBL" id="OAX39178.1"/>
    </source>
</evidence>
<dbReference type="InterPro" id="IPR000073">
    <property type="entry name" value="AB_hydrolase_1"/>
</dbReference>
<accession>A0A1B7N2U5</accession>
<dbReference type="Proteomes" id="UP000092154">
    <property type="component" value="Unassembled WGS sequence"/>
</dbReference>
<dbReference type="InParanoid" id="A0A1B7N2U5"/>
<dbReference type="PANTHER" id="PTHR43798:SF33">
    <property type="entry name" value="HYDROLASE, PUTATIVE (AFU_ORTHOLOGUE AFUA_2G14860)-RELATED"/>
    <property type="match status" value="1"/>
</dbReference>
<dbReference type="SUPFAM" id="SSF53474">
    <property type="entry name" value="alpha/beta-Hydrolases"/>
    <property type="match status" value="1"/>
</dbReference>
<dbReference type="PANTHER" id="PTHR43798">
    <property type="entry name" value="MONOACYLGLYCEROL LIPASE"/>
    <property type="match status" value="1"/>
</dbReference>
<dbReference type="InterPro" id="IPR050266">
    <property type="entry name" value="AB_hydrolase_sf"/>
</dbReference>
<dbReference type="OrthoDB" id="10249433at2759"/>
<proteinExistence type="predicted"/>
<dbReference type="EMBL" id="KV448260">
    <property type="protein sequence ID" value="OAX39178.1"/>
    <property type="molecule type" value="Genomic_DNA"/>
</dbReference>
<dbReference type="AlphaFoldDB" id="A0A1B7N2U5"/>
<keyword evidence="3" id="KW-1185">Reference proteome</keyword>
<organism evidence="2 3">
    <name type="scientific">Rhizopogon vinicolor AM-OR11-026</name>
    <dbReference type="NCBI Taxonomy" id="1314800"/>
    <lineage>
        <taxon>Eukaryota</taxon>
        <taxon>Fungi</taxon>
        <taxon>Dikarya</taxon>
        <taxon>Basidiomycota</taxon>
        <taxon>Agaricomycotina</taxon>
        <taxon>Agaricomycetes</taxon>
        <taxon>Agaricomycetidae</taxon>
        <taxon>Boletales</taxon>
        <taxon>Suillineae</taxon>
        <taxon>Rhizopogonaceae</taxon>
        <taxon>Rhizopogon</taxon>
    </lineage>
</organism>
<reference evidence="2 3" key="1">
    <citation type="submission" date="2016-06" db="EMBL/GenBank/DDBJ databases">
        <title>Comparative genomics of the ectomycorrhizal sister species Rhizopogon vinicolor and Rhizopogon vesiculosus (Basidiomycota: Boletales) reveals a divergence of the mating type B locus.</title>
        <authorList>
            <consortium name="DOE Joint Genome Institute"/>
            <person name="Mujic A.B."/>
            <person name="Kuo A."/>
            <person name="Tritt A."/>
            <person name="Lipzen A."/>
            <person name="Chen C."/>
            <person name="Johnson J."/>
            <person name="Sharma A."/>
            <person name="Barry K."/>
            <person name="Grigoriev I.V."/>
            <person name="Spatafora J.W."/>
        </authorList>
    </citation>
    <scope>NUCLEOTIDE SEQUENCE [LARGE SCALE GENOMIC DNA]</scope>
    <source>
        <strain evidence="2 3">AM-OR11-026</strain>
    </source>
</reference>
<dbReference type="InterPro" id="IPR029058">
    <property type="entry name" value="AB_hydrolase_fold"/>
</dbReference>
<protein>
    <submittedName>
        <fullName evidence="2">Alpha beta-hydrolase</fullName>
    </submittedName>
</protein>
<dbReference type="Pfam" id="PF12697">
    <property type="entry name" value="Abhydrolase_6"/>
    <property type="match status" value="1"/>
</dbReference>
<keyword evidence="2" id="KW-0378">Hydrolase</keyword>
<evidence type="ECO:0000259" key="1">
    <source>
        <dbReference type="Pfam" id="PF12697"/>
    </source>
</evidence>
<sequence>MSASASHWGSPSAPRRALLIHGMSMCSNSWEGIAQLLAADGFFVVAPNLLGHAWRRGSDYSVSRLAEDLRSYFVMGTSYDVIVGHSLGATVALSLLPFLPPKKVTVILVDPAIEIPDEQLDINQGLFVDDVASLKTPDEHMAENPAWSRRDCVLRTMGLSMCDGAIIKSLFQQNKSWSFGHLFKNVTPNVKISVLLADPDFGAVCRLEHIPRDVKRLDARVIPGTGHWIQFECPDVIMDAIPLPRANL</sequence>
<dbReference type="GO" id="GO:0016787">
    <property type="term" value="F:hydrolase activity"/>
    <property type="evidence" value="ECO:0007669"/>
    <property type="project" value="UniProtKB-KW"/>
</dbReference>
<name>A0A1B7N2U5_9AGAM</name>
<dbReference type="STRING" id="1314800.A0A1B7N2U5"/>
<dbReference type="Gene3D" id="3.40.50.1820">
    <property type="entry name" value="alpha/beta hydrolase"/>
    <property type="match status" value="1"/>
</dbReference>